<dbReference type="PANTHER" id="PTHR43760">
    <property type="entry name" value="ENDORIBONUCLEASE-RELATED"/>
    <property type="match status" value="1"/>
</dbReference>
<evidence type="ECO:0000313" key="2">
    <source>
        <dbReference type="EMBL" id="KQB40943.1"/>
    </source>
</evidence>
<dbReference type="PATRIC" id="fig|362413.3.peg.4239"/>
<dbReference type="SUPFAM" id="SSF55298">
    <property type="entry name" value="YjgF-like"/>
    <property type="match status" value="1"/>
</dbReference>
<protein>
    <submittedName>
        <fullName evidence="2">Endoribonuclease L-PSP</fullName>
    </submittedName>
</protein>
<dbReference type="EMBL" id="JRLF01000009">
    <property type="protein sequence ID" value="KQB40943.1"/>
    <property type="molecule type" value="Genomic_DNA"/>
</dbReference>
<organism evidence="2 3">
    <name type="scientific">Flavobacterium aquidurense</name>
    <dbReference type="NCBI Taxonomy" id="362413"/>
    <lineage>
        <taxon>Bacteria</taxon>
        <taxon>Pseudomonadati</taxon>
        <taxon>Bacteroidota</taxon>
        <taxon>Flavobacteriia</taxon>
        <taxon>Flavobacteriales</taxon>
        <taxon>Flavobacteriaceae</taxon>
        <taxon>Flavobacterium</taxon>
    </lineage>
</organism>
<accession>A0A0Q0S5Y4</accession>
<dbReference type="Pfam" id="PF14588">
    <property type="entry name" value="YjgF_endoribonc"/>
    <property type="match status" value="1"/>
</dbReference>
<dbReference type="RefSeq" id="WP_055093883.1">
    <property type="nucleotide sequence ID" value="NZ_JRLF01000009.1"/>
</dbReference>
<dbReference type="PANTHER" id="PTHR43760:SF1">
    <property type="entry name" value="ENDORIBONUCLEASE L-PSP_CHORISMATE MUTASE-LIKE DOMAIN-CONTAINING PROTEIN"/>
    <property type="match status" value="1"/>
</dbReference>
<evidence type="ECO:0000313" key="3">
    <source>
        <dbReference type="Proteomes" id="UP000050443"/>
    </source>
</evidence>
<dbReference type="AlphaFoldDB" id="A0A0Q0S5Y4"/>
<dbReference type="InterPro" id="IPR013813">
    <property type="entry name" value="Endoribo_LPSP/chorism_mut-like"/>
</dbReference>
<dbReference type="CDD" id="cd02199">
    <property type="entry name" value="YjgF_YER057c_UK114_like_1"/>
    <property type="match status" value="1"/>
</dbReference>
<gene>
    <name evidence="2" type="ORF">RC62_4318</name>
</gene>
<comment type="caution">
    <text evidence="2">The sequence shown here is derived from an EMBL/GenBank/DDBJ whole genome shotgun (WGS) entry which is preliminary data.</text>
</comment>
<name>A0A0Q0S5Y4_9FLAO</name>
<dbReference type="InterPro" id="IPR035959">
    <property type="entry name" value="RutC-like_sf"/>
</dbReference>
<dbReference type="OrthoDB" id="9806350at2"/>
<proteinExistence type="predicted"/>
<dbReference type="STRING" id="362413.RC62_4318"/>
<evidence type="ECO:0000259" key="1">
    <source>
        <dbReference type="Pfam" id="PF14588"/>
    </source>
</evidence>
<dbReference type="Gene3D" id="3.30.1330.40">
    <property type="entry name" value="RutC-like"/>
    <property type="match status" value="1"/>
</dbReference>
<feature type="domain" description="Endoribonuclease L-PSP/chorismate mutase-like" evidence="1">
    <location>
        <begin position="11"/>
        <end position="126"/>
    </location>
</feature>
<sequence length="155" mass="16906">MNLLPQEKFETLGLSLPPAPQPLGIYKPYLVDGKYLYLSGHGPVNDDKSLIIGRIGDDMDIEEGKLAARQVGLTMLSTIVTNFGSLNKVKRVIKVLGMVNCNGEFLRHPYVINGCSELFAEVWGQENGIGVRSAVGMGSLPDNIPVEVEAVFELF</sequence>
<reference evidence="2 3" key="1">
    <citation type="submission" date="2014-09" db="EMBL/GenBank/DDBJ databases">
        <title>Genome sequence of Flavobacterium aquidurense RC62.</title>
        <authorList>
            <person name="Kim J.F."/>
            <person name="Kwak M.-J."/>
        </authorList>
    </citation>
    <scope>NUCLEOTIDE SEQUENCE [LARGE SCALE GENOMIC DNA]</scope>
    <source>
        <strain evidence="2 3">RC62</strain>
    </source>
</reference>
<dbReference type="Proteomes" id="UP000050443">
    <property type="component" value="Unassembled WGS sequence"/>
</dbReference>